<keyword evidence="4 17" id="KW-0677">Repeat</keyword>
<evidence type="ECO:0000256" key="10">
    <source>
        <dbReference type="ARBA" id="ARBA00022840"/>
    </source>
</evidence>
<evidence type="ECO:0000256" key="2">
    <source>
        <dbReference type="ARBA" id="ARBA00022490"/>
    </source>
</evidence>
<dbReference type="Gene3D" id="1.10.8.280">
    <property type="entry name" value="ABC transporter ATPase domain-like"/>
    <property type="match status" value="1"/>
</dbReference>
<evidence type="ECO:0000256" key="18">
    <source>
        <dbReference type="SAM" id="MobiDB-lite"/>
    </source>
</evidence>
<dbReference type="GO" id="GO:0009381">
    <property type="term" value="F:excinuclease ABC activity"/>
    <property type="evidence" value="ECO:0007669"/>
    <property type="project" value="UniProtKB-UniRule"/>
</dbReference>
<dbReference type="GO" id="GO:0008270">
    <property type="term" value="F:zinc ion binding"/>
    <property type="evidence" value="ECO:0007669"/>
    <property type="project" value="UniProtKB-UniRule"/>
</dbReference>
<dbReference type="Pfam" id="PF17760">
    <property type="entry name" value="UvrA_inter"/>
    <property type="match status" value="1"/>
</dbReference>
<evidence type="ECO:0000256" key="7">
    <source>
        <dbReference type="ARBA" id="ARBA00022769"/>
    </source>
</evidence>
<keyword evidence="8 17" id="KW-0863">Zinc-finger</keyword>
<dbReference type="InterPro" id="IPR003439">
    <property type="entry name" value="ABC_transporter-like_ATP-bd"/>
</dbReference>
<dbReference type="CDD" id="cd03271">
    <property type="entry name" value="ABC_UvrA_II"/>
    <property type="match status" value="1"/>
</dbReference>
<dbReference type="CDD" id="cd03270">
    <property type="entry name" value="ABC_UvrA_I"/>
    <property type="match status" value="1"/>
</dbReference>
<evidence type="ECO:0000259" key="19">
    <source>
        <dbReference type="PROSITE" id="PS50893"/>
    </source>
</evidence>
<comment type="caution">
    <text evidence="20">The sequence shown here is derived from an EMBL/GenBank/DDBJ whole genome shotgun (WGS) entry which is preliminary data.</text>
</comment>
<dbReference type="GO" id="GO:0016887">
    <property type="term" value="F:ATP hydrolysis activity"/>
    <property type="evidence" value="ECO:0007669"/>
    <property type="project" value="InterPro"/>
</dbReference>
<evidence type="ECO:0000256" key="17">
    <source>
        <dbReference type="HAMAP-Rule" id="MF_00205"/>
    </source>
</evidence>
<evidence type="ECO:0000256" key="8">
    <source>
        <dbReference type="ARBA" id="ARBA00022771"/>
    </source>
</evidence>
<keyword evidence="10 17" id="KW-0067">ATP-binding</keyword>
<dbReference type="GO" id="GO:0005737">
    <property type="term" value="C:cytoplasm"/>
    <property type="evidence" value="ECO:0007669"/>
    <property type="project" value="UniProtKB-SubCell"/>
</dbReference>
<feature type="zinc finger region" description="C4-type" evidence="17">
    <location>
        <begin position="271"/>
        <end position="298"/>
    </location>
</feature>
<dbReference type="PROSITE" id="PS50893">
    <property type="entry name" value="ABC_TRANSPORTER_2"/>
    <property type="match status" value="1"/>
</dbReference>
<evidence type="ECO:0000256" key="4">
    <source>
        <dbReference type="ARBA" id="ARBA00022737"/>
    </source>
</evidence>
<evidence type="ECO:0000256" key="5">
    <source>
        <dbReference type="ARBA" id="ARBA00022741"/>
    </source>
</evidence>
<evidence type="ECO:0000256" key="9">
    <source>
        <dbReference type="ARBA" id="ARBA00022833"/>
    </source>
</evidence>
<evidence type="ECO:0000256" key="1">
    <source>
        <dbReference type="ARBA" id="ARBA00004496"/>
    </source>
</evidence>
<dbReference type="SMART" id="SM00382">
    <property type="entry name" value="AAA"/>
    <property type="match status" value="2"/>
</dbReference>
<keyword evidence="12 17" id="KW-0238">DNA-binding</keyword>
<dbReference type="AlphaFoldDB" id="A0A553V0W8"/>
<dbReference type="InterPro" id="IPR003593">
    <property type="entry name" value="AAA+_ATPase"/>
</dbReference>
<keyword evidence="13 17" id="KW-0234">DNA repair</keyword>
<comment type="function">
    <text evidence="17">The UvrABC repair system catalyzes the recognition and processing of DNA lesions. UvrA is an ATPase and a DNA-binding protein. A damage recognition complex composed of 2 UvrA and 2 UvrB subunits scans DNA for abnormalities. When the presence of a lesion has been verified by UvrB, the UvrA molecules dissociate.</text>
</comment>
<dbReference type="RefSeq" id="WP_143720345.1">
    <property type="nucleotide sequence ID" value="NZ_VKDB01000006.1"/>
</dbReference>
<dbReference type="InterPro" id="IPR017871">
    <property type="entry name" value="ABC_transporter-like_CS"/>
</dbReference>
<sequence length="1105" mass="121359">MRRPGKVRESRFKRKVPVLQNLIVRGAREHNLKNVTVELPRDKFIVITGVSGSGKSTLAFDTIYAEGQRRYVESLSAYARQFLGLMEKPDVESIEGLSPAISIDQKTTSHNPRSTVGTVTEIHDYLRLLYARVGTPYCPVCGRKIERQSPSEITDKLMLGFTDQRAILLAPLVRGRKGEYRKLFADVRREGYARVRVDGVLYELDEAEKLKLEKFEKHDVDVVIDRLTVREADRSRLAESVELGLRRGEGLLRVLFPDSGEEELYSEKFACPEHGSVLEELEPRSFSFNNPYGACPDCAGLGSKREFSPDLVIDDKLSIAEGAILPWSKKGTGGGVYYWDKLKALSEHLGFELKTPWRDLPKSAQDAVLQGPGEPFEVVYRRGGKETMRFMTEFEGVLVNLDRRYSETESEFMREKLEEMMELQPCPTCGGTRYKPEILAVRVGGLNISQASGMSVLDADQFFKELQAGEVNHDVIAPYLGQHDGGAAKVARPRHYEYGLNAFGTAVAAPVLRAIRTRLTFLVDVGLDYLSLDRTANTLSGGEAQRIRLATQVGSGLTGVLYVLDEPSIGLHPKDNGRLIETLKRLRDLGNTLLVVEHDEDTMMASDYVVDMGPGAGVHGGEVVAVGTPEEIKANPDSLTGKYLRGELKIEVPTKRRRGNGKRLKVIGAREHNLQNVTLDVPLGTMTVVTGPSGSGKSTLIHDILHATLARDLNGAKTTPGKADAITGIDYLDKVIEIDQSPIGRTPRSNPATYTGVFTEVRDLFTRTPEARRRGYLAGRFSFNVKGGRCEHCKGDGVMKIEMNFLPDIYVPCEVCKGARYNRETLEVKYNSKTIADVLDMTVEDAYSFFEAIPNIERKMQLLCDVGLGYMKIGQPSTTLSGGEAQRIKLASELSKRATGKTIYILDEPTTGLHFEDVRKLMEVLERLVEGGNTLIVIEHNLDVMKCADWIVDLGPEGGVRGGQIVATGTPEQVAAHPTSYTGEFLRKVPGIVLSKAISAGATSKAEPMVDVVPEPLSESERPGLDPAGLVDAGELEALGAVKKKPSKAKPKAASKKSKKAASSLADELAEGEALTDPLDSSLIDDDLLDDEDAELLVSARQRTA</sequence>
<keyword evidence="17" id="KW-0742">SOS response</keyword>
<dbReference type="HAMAP" id="MF_00205">
    <property type="entry name" value="UvrA"/>
    <property type="match status" value="1"/>
</dbReference>
<dbReference type="GO" id="GO:0005524">
    <property type="term" value="F:ATP binding"/>
    <property type="evidence" value="ECO:0007669"/>
    <property type="project" value="UniProtKB-UniRule"/>
</dbReference>
<dbReference type="NCBIfam" id="TIGR00630">
    <property type="entry name" value="uvra"/>
    <property type="match status" value="1"/>
</dbReference>
<dbReference type="FunFam" id="1.20.1580.10:FF:000002">
    <property type="entry name" value="UvrABC system protein A"/>
    <property type="match status" value="1"/>
</dbReference>
<feature type="zinc finger region" description="C4-type" evidence="17">
    <location>
        <begin position="790"/>
        <end position="816"/>
    </location>
</feature>
<protein>
    <recommendedName>
        <fullName evidence="15 17">UvrABC system protein A</fullName>
        <shortName evidence="17">UvrA protein</shortName>
    </recommendedName>
    <alternativeName>
        <fullName evidence="16 17">Excinuclease ABC subunit A</fullName>
    </alternativeName>
</protein>
<dbReference type="NCBIfam" id="NF001503">
    <property type="entry name" value="PRK00349.1"/>
    <property type="match status" value="1"/>
</dbReference>
<feature type="binding site" evidence="17">
    <location>
        <begin position="49"/>
        <end position="56"/>
    </location>
    <ligand>
        <name>ATP</name>
        <dbReference type="ChEBI" id="CHEBI:30616"/>
    </ligand>
</feature>
<dbReference type="InterPro" id="IPR027417">
    <property type="entry name" value="P-loop_NTPase"/>
</dbReference>
<keyword evidence="11 17" id="KW-0267">Excision nuclease</keyword>
<dbReference type="OrthoDB" id="9809851at2"/>
<dbReference type="PANTHER" id="PTHR43152">
    <property type="entry name" value="UVRABC SYSTEM PROTEIN A"/>
    <property type="match status" value="1"/>
</dbReference>
<dbReference type="Proteomes" id="UP000316092">
    <property type="component" value="Unassembled WGS sequence"/>
</dbReference>
<dbReference type="InterPro" id="IPR004602">
    <property type="entry name" value="UvrA"/>
</dbReference>
<dbReference type="PROSITE" id="PS00211">
    <property type="entry name" value="ABC_TRANSPORTER_1"/>
    <property type="match status" value="2"/>
</dbReference>
<accession>A0A553V0W8</accession>
<keyword evidence="21" id="KW-1185">Reference proteome</keyword>
<evidence type="ECO:0000256" key="3">
    <source>
        <dbReference type="ARBA" id="ARBA00022723"/>
    </source>
</evidence>
<organism evidence="20 21">
    <name type="scientific">Deinococcus detaillensis</name>
    <dbReference type="NCBI Taxonomy" id="2592048"/>
    <lineage>
        <taxon>Bacteria</taxon>
        <taxon>Thermotogati</taxon>
        <taxon>Deinococcota</taxon>
        <taxon>Deinococci</taxon>
        <taxon>Deinococcales</taxon>
        <taxon>Deinococcaceae</taxon>
        <taxon>Deinococcus</taxon>
    </lineage>
</organism>
<feature type="compositionally biased region" description="Basic residues" evidence="18">
    <location>
        <begin position="1042"/>
        <end position="1060"/>
    </location>
</feature>
<evidence type="ECO:0000256" key="6">
    <source>
        <dbReference type="ARBA" id="ARBA00022763"/>
    </source>
</evidence>
<comment type="subunit">
    <text evidence="17">Forms a heterotetramer with UvrB during the search for lesions.</text>
</comment>
<dbReference type="InterPro" id="IPR041102">
    <property type="entry name" value="UvrA_inter"/>
</dbReference>
<evidence type="ECO:0000256" key="15">
    <source>
        <dbReference type="ARBA" id="ARBA00039316"/>
    </source>
</evidence>
<dbReference type="SUPFAM" id="SSF52540">
    <property type="entry name" value="P-loop containing nucleoside triphosphate hydrolases"/>
    <property type="match status" value="2"/>
</dbReference>
<keyword evidence="5 17" id="KW-0547">Nucleotide-binding</keyword>
<dbReference type="Gene3D" id="3.30.190.20">
    <property type="match status" value="1"/>
</dbReference>
<evidence type="ECO:0000256" key="16">
    <source>
        <dbReference type="ARBA" id="ARBA00042156"/>
    </source>
</evidence>
<keyword evidence="3 17" id="KW-0479">Metal-binding</keyword>
<feature type="region of interest" description="Disordered" evidence="18">
    <location>
        <begin position="1042"/>
        <end position="1086"/>
    </location>
</feature>
<dbReference type="GO" id="GO:0003677">
    <property type="term" value="F:DNA binding"/>
    <property type="evidence" value="ECO:0007669"/>
    <property type="project" value="UniProtKB-UniRule"/>
</dbReference>
<evidence type="ECO:0000313" key="21">
    <source>
        <dbReference type="Proteomes" id="UP000316092"/>
    </source>
</evidence>
<evidence type="ECO:0000256" key="13">
    <source>
        <dbReference type="ARBA" id="ARBA00023204"/>
    </source>
</evidence>
<evidence type="ECO:0000256" key="14">
    <source>
        <dbReference type="ARBA" id="ARBA00038000"/>
    </source>
</evidence>
<comment type="similarity">
    <text evidence="14 17">Belongs to the ABC transporter superfamily. UvrA family.</text>
</comment>
<keyword evidence="6 17" id="KW-0227">DNA damage</keyword>
<proteinExistence type="inferred from homology"/>
<reference evidence="20 21" key="1">
    <citation type="submission" date="2019-07" db="EMBL/GenBank/DDBJ databases">
        <title>Deinococcus detaillus sp. nov., isolated from humus soil in Antarctica.</title>
        <authorList>
            <person name="Zhang K."/>
        </authorList>
    </citation>
    <scope>NUCLEOTIDE SEQUENCE [LARGE SCALE GENOMIC DNA]</scope>
    <source>
        <strain evidence="20 21">H1</strain>
    </source>
</reference>
<dbReference type="Gene3D" id="1.20.1580.10">
    <property type="entry name" value="ABC transporter ATPase like domain"/>
    <property type="match status" value="1"/>
</dbReference>
<dbReference type="PANTHER" id="PTHR43152:SF3">
    <property type="entry name" value="UVRABC SYSTEM PROTEIN A"/>
    <property type="match status" value="1"/>
</dbReference>
<dbReference type="Gene3D" id="3.40.50.300">
    <property type="entry name" value="P-loop containing nucleotide triphosphate hydrolases"/>
    <property type="match status" value="3"/>
</dbReference>
<keyword evidence="7 17" id="KW-0228">DNA excision</keyword>
<evidence type="ECO:0000256" key="12">
    <source>
        <dbReference type="ARBA" id="ARBA00023125"/>
    </source>
</evidence>
<dbReference type="GO" id="GO:0006289">
    <property type="term" value="P:nucleotide-excision repair"/>
    <property type="evidence" value="ECO:0007669"/>
    <property type="project" value="UniProtKB-UniRule"/>
</dbReference>
<comment type="subcellular location">
    <subcellularLocation>
        <location evidence="1 17">Cytoplasm</location>
    </subcellularLocation>
</comment>
<evidence type="ECO:0000256" key="11">
    <source>
        <dbReference type="ARBA" id="ARBA00022881"/>
    </source>
</evidence>
<dbReference type="GO" id="GO:0009380">
    <property type="term" value="C:excinuclease repair complex"/>
    <property type="evidence" value="ECO:0007669"/>
    <property type="project" value="InterPro"/>
</dbReference>
<gene>
    <name evidence="17 20" type="primary">uvrA</name>
    <name evidence="20" type="ORF">FNU79_07995</name>
</gene>
<feature type="binding site" evidence="17">
    <location>
        <begin position="691"/>
        <end position="698"/>
    </location>
    <ligand>
        <name>ATP</name>
        <dbReference type="ChEBI" id="CHEBI:30616"/>
    </ligand>
</feature>
<evidence type="ECO:0000313" key="20">
    <source>
        <dbReference type="EMBL" id="TSA86118.1"/>
    </source>
</evidence>
<dbReference type="EMBL" id="VKDB01000006">
    <property type="protein sequence ID" value="TSA86118.1"/>
    <property type="molecule type" value="Genomic_DNA"/>
</dbReference>
<dbReference type="InterPro" id="IPR041552">
    <property type="entry name" value="UvrA_DNA-bd"/>
</dbReference>
<dbReference type="GO" id="GO:0009432">
    <property type="term" value="P:SOS response"/>
    <property type="evidence" value="ECO:0007669"/>
    <property type="project" value="UniProtKB-UniRule"/>
</dbReference>
<dbReference type="Pfam" id="PF17755">
    <property type="entry name" value="UvrA_DNA-bind"/>
    <property type="match status" value="1"/>
</dbReference>
<name>A0A553V0W8_9DEIO</name>
<feature type="domain" description="ABC transporter" evidence="19">
    <location>
        <begin position="648"/>
        <end position="987"/>
    </location>
</feature>
<keyword evidence="2 17" id="KW-0963">Cytoplasm</keyword>
<keyword evidence="9 17" id="KW-0862">Zinc</keyword>